<proteinExistence type="predicted"/>
<dbReference type="PROSITE" id="PS51257">
    <property type="entry name" value="PROKAR_LIPOPROTEIN"/>
    <property type="match status" value="1"/>
</dbReference>
<name>A0A3B1CAB7_9ZZZZ</name>
<dbReference type="EMBL" id="UOFZ01000136">
    <property type="protein sequence ID" value="VAX13787.1"/>
    <property type="molecule type" value="Genomic_DNA"/>
</dbReference>
<dbReference type="AlphaFoldDB" id="A0A3B1CAB7"/>
<gene>
    <name evidence="1" type="ORF">MNBD_GAMMA24-1480</name>
</gene>
<evidence type="ECO:0000313" key="1">
    <source>
        <dbReference type="EMBL" id="VAX13787.1"/>
    </source>
</evidence>
<reference evidence="1" key="1">
    <citation type="submission" date="2018-06" db="EMBL/GenBank/DDBJ databases">
        <authorList>
            <person name="Zhirakovskaya E."/>
        </authorList>
    </citation>
    <scope>NUCLEOTIDE SEQUENCE</scope>
</reference>
<accession>A0A3B1CAB7</accession>
<sequence>MGFLYKNWVCHLFLLAIAMLSGCTAIQPFPQVARSGDTISLMVGSQSGMGKGNTQVWFTSDADTANPIDLSGGILAFFDLYADRSSWAYSPNNANADTNFRYLHHEAWQTAVALDLPLGLPLGPGTIQVQTTVPQPKPLEAGYLDVYPDVNTVDIRMEILPGDGTANPFQYKTTFDGTLSGDLRNLKLMRQALVQPPVEDPGGLWPTTFGAIEMKLSLPMLDADGLPPTEANVRLATQSVSTYTDSRLQTTWRFDGSELTVLFVSATGNIYYYEPRFGAVAEYAYFTEAPAPSLTSVRYFDSNGNEVAGPAITDYSVTLRGKSYWTAP</sequence>
<protein>
    <submittedName>
        <fullName evidence="1">Uncharacterized protein</fullName>
    </submittedName>
</protein>
<organism evidence="1">
    <name type="scientific">hydrothermal vent metagenome</name>
    <dbReference type="NCBI Taxonomy" id="652676"/>
    <lineage>
        <taxon>unclassified sequences</taxon>
        <taxon>metagenomes</taxon>
        <taxon>ecological metagenomes</taxon>
    </lineage>
</organism>